<dbReference type="PANTHER" id="PTHR31639">
    <property type="entry name" value="F-BOX PROTEIN-LIKE"/>
    <property type="match status" value="1"/>
</dbReference>
<reference evidence="2" key="1">
    <citation type="journal article" date="2022" name="Int. J. Mol. Sci.">
        <title>Draft Genome of Tanacetum Coccineum: Genomic Comparison of Closely Related Tanacetum-Family Plants.</title>
        <authorList>
            <person name="Yamashiro T."/>
            <person name="Shiraishi A."/>
            <person name="Nakayama K."/>
            <person name="Satake H."/>
        </authorList>
    </citation>
    <scope>NUCLEOTIDE SEQUENCE</scope>
</reference>
<dbReference type="Proteomes" id="UP001151760">
    <property type="component" value="Unassembled WGS sequence"/>
</dbReference>
<comment type="caution">
    <text evidence="2">The sequence shown here is derived from an EMBL/GenBank/DDBJ whole genome shotgun (WGS) entry which is preliminary data.</text>
</comment>
<gene>
    <name evidence="2" type="ORF">Tco_0878374</name>
</gene>
<dbReference type="InterPro" id="IPR001810">
    <property type="entry name" value="F-box_dom"/>
</dbReference>
<reference evidence="2" key="2">
    <citation type="submission" date="2022-01" db="EMBL/GenBank/DDBJ databases">
        <authorList>
            <person name="Yamashiro T."/>
            <person name="Shiraishi A."/>
            <person name="Satake H."/>
            <person name="Nakayama K."/>
        </authorList>
    </citation>
    <scope>NUCLEOTIDE SEQUENCE</scope>
</reference>
<evidence type="ECO:0000259" key="1">
    <source>
        <dbReference type="PROSITE" id="PS50181"/>
    </source>
</evidence>
<dbReference type="EMBL" id="BQNB010013736">
    <property type="protein sequence ID" value="GJT19668.1"/>
    <property type="molecule type" value="Genomic_DNA"/>
</dbReference>
<name>A0ABQ5C145_9ASTR</name>
<organism evidence="2 3">
    <name type="scientific">Tanacetum coccineum</name>
    <dbReference type="NCBI Taxonomy" id="301880"/>
    <lineage>
        <taxon>Eukaryota</taxon>
        <taxon>Viridiplantae</taxon>
        <taxon>Streptophyta</taxon>
        <taxon>Embryophyta</taxon>
        <taxon>Tracheophyta</taxon>
        <taxon>Spermatophyta</taxon>
        <taxon>Magnoliopsida</taxon>
        <taxon>eudicotyledons</taxon>
        <taxon>Gunneridae</taxon>
        <taxon>Pentapetalae</taxon>
        <taxon>asterids</taxon>
        <taxon>campanulids</taxon>
        <taxon>Asterales</taxon>
        <taxon>Asteraceae</taxon>
        <taxon>Asteroideae</taxon>
        <taxon>Anthemideae</taxon>
        <taxon>Anthemidinae</taxon>
        <taxon>Tanacetum</taxon>
    </lineage>
</organism>
<dbReference type="Pfam" id="PF00646">
    <property type="entry name" value="F-box"/>
    <property type="match status" value="1"/>
</dbReference>
<accession>A0ABQ5C145</accession>
<dbReference type="SUPFAM" id="SSF81383">
    <property type="entry name" value="F-box domain"/>
    <property type="match status" value="1"/>
</dbReference>
<feature type="domain" description="F-box" evidence="1">
    <location>
        <begin position="1"/>
        <end position="35"/>
    </location>
</feature>
<dbReference type="PANTHER" id="PTHR31639:SF315">
    <property type="entry name" value="LEUCINE-RICH REPEAT DOMAIN SUPERFAMILY, F-BOX-LIKE DOMAIN SUPERFAMILY"/>
    <property type="match status" value="1"/>
</dbReference>
<protein>
    <submittedName>
        <fullName evidence="2">F-box/FBD/LRR-repeat protein</fullName>
    </submittedName>
</protein>
<dbReference type="PROSITE" id="PS50181">
    <property type="entry name" value="FBOX"/>
    <property type="match status" value="1"/>
</dbReference>
<proteinExistence type="predicted"/>
<evidence type="ECO:0000313" key="2">
    <source>
        <dbReference type="EMBL" id="GJT19668.1"/>
    </source>
</evidence>
<evidence type="ECO:0000313" key="3">
    <source>
        <dbReference type="Proteomes" id="UP001151760"/>
    </source>
</evidence>
<keyword evidence="3" id="KW-1185">Reference proteome</keyword>
<dbReference type="InterPro" id="IPR036047">
    <property type="entry name" value="F-box-like_dom_sf"/>
</dbReference>
<sequence>MDRISNLPLSLLETILCLLPYQDVVRTSTLSKEWRYHWTNITKIMVIEDYSQTLNQQQRRINISKLLRGAGQALLMHTGPIQEFTLSVVTNAWGNNREIDCIMSHLSRKKTVKKLTVDFVEWSASRGKLTEFLPIREYLLLLTYLESLKIYIDTSFRYDCSLMTKKGFPSSRSMKFESDNRLEHLIEL</sequence>